<name>A0ACB5U833_CANBO</name>
<evidence type="ECO:0000313" key="2">
    <source>
        <dbReference type="Proteomes" id="UP001165101"/>
    </source>
</evidence>
<keyword evidence="2" id="KW-1185">Reference proteome</keyword>
<comment type="caution">
    <text evidence="1">The sequence shown here is derived from an EMBL/GenBank/DDBJ whole genome shotgun (WGS) entry which is preliminary data.</text>
</comment>
<protein>
    <submittedName>
        <fullName evidence="1">Unnamed protein product</fullName>
    </submittedName>
</protein>
<organism evidence="1 2">
    <name type="scientific">Candida boidinii</name>
    <name type="common">Yeast</name>
    <dbReference type="NCBI Taxonomy" id="5477"/>
    <lineage>
        <taxon>Eukaryota</taxon>
        <taxon>Fungi</taxon>
        <taxon>Dikarya</taxon>
        <taxon>Ascomycota</taxon>
        <taxon>Saccharomycotina</taxon>
        <taxon>Pichiomycetes</taxon>
        <taxon>Pichiales</taxon>
        <taxon>Pichiaceae</taxon>
        <taxon>Ogataea</taxon>
        <taxon>Ogataea/Candida clade</taxon>
    </lineage>
</organism>
<accession>A0ACB5U833</accession>
<proteinExistence type="predicted"/>
<sequence length="118" mass="13043">MKIPFKNENILASVYDLNKIKDKELSNISDDDLGEVVCSVPDLITVNDADTGEAIGTPEYRYGLIVFVLALSPDKKWIASEKAMKIGGPKAFGLDNLEYKPIGVHKKPISVIEEYAMK</sequence>
<evidence type="ECO:0000313" key="1">
    <source>
        <dbReference type="EMBL" id="GMF03939.1"/>
    </source>
</evidence>
<dbReference type="EMBL" id="BSXV01006554">
    <property type="protein sequence ID" value="GMF03939.1"/>
    <property type="molecule type" value="Genomic_DNA"/>
</dbReference>
<reference evidence="1" key="1">
    <citation type="submission" date="2023-04" db="EMBL/GenBank/DDBJ databases">
        <title>Candida boidinii NBRC 1967.</title>
        <authorList>
            <person name="Ichikawa N."/>
            <person name="Sato H."/>
            <person name="Tonouchi N."/>
        </authorList>
    </citation>
    <scope>NUCLEOTIDE SEQUENCE</scope>
    <source>
        <strain evidence="1">NBRC 1967</strain>
    </source>
</reference>
<dbReference type="Proteomes" id="UP001165101">
    <property type="component" value="Unassembled WGS sequence"/>
</dbReference>
<gene>
    <name evidence="1" type="ORF">Cboi01_000641200</name>
</gene>